<proteinExistence type="predicted"/>
<reference evidence="2" key="3">
    <citation type="submission" date="2025-09" db="UniProtKB">
        <authorList>
            <consortium name="Ensembl"/>
        </authorList>
    </citation>
    <scope>IDENTIFICATION</scope>
</reference>
<gene>
    <name evidence="2" type="primary">CCDC15</name>
</gene>
<dbReference type="AlphaFoldDB" id="A0AAY4CBL9"/>
<name>A0AAY4CBL9_9TELE</name>
<sequence>MKGEGRKKEKNSRLAERSEAVMAAGAWVENGEEIHHQHPAVRALLTEELQQQILGQKRRRLLTFRHAVQSRLAALAQREDVAGKGRGVAISVSEPAPTMRKDLQQHQKPRCWNEECTDVSLTGQHGHPRKGRTVSFQDSRQSQYLTHRRFFMDIEREHVRDHQRHRKHLMRVAWIKAEKEQQRLDEERRLERLKQEEEERAEHAERQFLILQHLRLEEEEERAEKAQKAKINMRYVDALRAQMKERIVQEKLDLPPLCSCGDSFWDSHPETCANNCVFFRNPRAYTQALHSVMLTCKEARNSTRTRTAV</sequence>
<evidence type="ECO:0000313" key="2">
    <source>
        <dbReference type="Ensembl" id="ENSDCDP00010030463.1"/>
    </source>
</evidence>
<dbReference type="InterPro" id="IPR037693">
    <property type="entry name" value="CCDC15"/>
</dbReference>
<reference evidence="2" key="2">
    <citation type="submission" date="2025-08" db="UniProtKB">
        <authorList>
            <consortium name="Ensembl"/>
        </authorList>
    </citation>
    <scope>IDENTIFICATION</scope>
</reference>
<dbReference type="PANTHER" id="PTHR14817:SF2">
    <property type="entry name" value="COILED-COIL DOMAIN-CONTAINING PROTEIN 15"/>
    <property type="match status" value="1"/>
</dbReference>
<dbReference type="Proteomes" id="UP000694580">
    <property type="component" value="Chromosome 6"/>
</dbReference>
<dbReference type="GO" id="GO:0005813">
    <property type="term" value="C:centrosome"/>
    <property type="evidence" value="ECO:0007669"/>
    <property type="project" value="TreeGrafter"/>
</dbReference>
<evidence type="ECO:0000256" key="1">
    <source>
        <dbReference type="SAM" id="Coils"/>
    </source>
</evidence>
<keyword evidence="1" id="KW-0175">Coiled coil</keyword>
<organism evidence="2 3">
    <name type="scientific">Denticeps clupeoides</name>
    <name type="common">denticle herring</name>
    <dbReference type="NCBI Taxonomy" id="299321"/>
    <lineage>
        <taxon>Eukaryota</taxon>
        <taxon>Metazoa</taxon>
        <taxon>Chordata</taxon>
        <taxon>Craniata</taxon>
        <taxon>Vertebrata</taxon>
        <taxon>Euteleostomi</taxon>
        <taxon>Actinopterygii</taxon>
        <taxon>Neopterygii</taxon>
        <taxon>Teleostei</taxon>
        <taxon>Clupei</taxon>
        <taxon>Clupeiformes</taxon>
        <taxon>Denticipitoidei</taxon>
        <taxon>Denticipitidae</taxon>
        <taxon>Denticeps</taxon>
    </lineage>
</organism>
<dbReference type="PANTHER" id="PTHR14817">
    <property type="entry name" value="COILED-COIL DOMAIN-CONTAINING PROTEIN 15"/>
    <property type="match status" value="1"/>
</dbReference>
<reference evidence="2 3" key="1">
    <citation type="submission" date="2020-06" db="EMBL/GenBank/DDBJ databases">
        <authorList>
            <consortium name="Wellcome Sanger Institute Data Sharing"/>
        </authorList>
    </citation>
    <scope>NUCLEOTIDE SEQUENCE [LARGE SCALE GENOMIC DNA]</scope>
</reference>
<feature type="coiled-coil region" evidence="1">
    <location>
        <begin position="176"/>
        <end position="236"/>
    </location>
</feature>
<evidence type="ECO:0000313" key="3">
    <source>
        <dbReference type="Proteomes" id="UP000694580"/>
    </source>
</evidence>
<keyword evidence="3" id="KW-1185">Reference proteome</keyword>
<dbReference type="Ensembl" id="ENSDCDT00010037837.1">
    <property type="protein sequence ID" value="ENSDCDP00010030463.1"/>
    <property type="gene ID" value="ENSDCDG00010019548.1"/>
</dbReference>
<accession>A0AAY4CBL9</accession>
<protein>
    <recommendedName>
        <fullName evidence="4">Coiled-coil domain containing 15</fullName>
    </recommendedName>
</protein>
<dbReference type="GeneTree" id="ENSGT00500000044966"/>
<evidence type="ECO:0008006" key="4">
    <source>
        <dbReference type="Google" id="ProtNLM"/>
    </source>
</evidence>